<dbReference type="OrthoDB" id="7062869at2"/>
<comment type="similarity">
    <text evidence="1">Belongs to the bacterial ring-hydroxylating dioxygenase beta subunit family.</text>
</comment>
<gene>
    <name evidence="3" type="ORF">E1956_20730</name>
</gene>
<evidence type="ECO:0000313" key="4">
    <source>
        <dbReference type="Proteomes" id="UP000295727"/>
    </source>
</evidence>
<dbReference type="AlphaFoldDB" id="A0A4P7CYZ3"/>
<dbReference type="GO" id="GO:0051213">
    <property type="term" value="F:dioxygenase activity"/>
    <property type="evidence" value="ECO:0007669"/>
    <property type="project" value="UniProtKB-KW"/>
</dbReference>
<evidence type="ECO:0000256" key="2">
    <source>
        <dbReference type="ARBA" id="ARBA00023002"/>
    </source>
</evidence>
<keyword evidence="4" id="KW-1185">Reference proteome</keyword>
<dbReference type="Gene3D" id="3.10.450.50">
    <property type="match status" value="1"/>
</dbReference>
<evidence type="ECO:0000256" key="1">
    <source>
        <dbReference type="ARBA" id="ARBA00009570"/>
    </source>
</evidence>
<evidence type="ECO:0000313" key="3">
    <source>
        <dbReference type="EMBL" id="QBQ99589.1"/>
    </source>
</evidence>
<dbReference type="PANTHER" id="PTHR41534:SF1">
    <property type="entry name" value="BLR3401 PROTEIN"/>
    <property type="match status" value="1"/>
</dbReference>
<dbReference type="InterPro" id="IPR032710">
    <property type="entry name" value="NTF2-like_dom_sf"/>
</dbReference>
<protein>
    <submittedName>
        <fullName evidence="3">Phenylpropionate dioxygenase</fullName>
    </submittedName>
</protein>
<organism evidence="3 4">
    <name type="scientific">Paraburkholderia pallida</name>
    <dbReference type="NCBI Taxonomy" id="2547399"/>
    <lineage>
        <taxon>Bacteria</taxon>
        <taxon>Pseudomonadati</taxon>
        <taxon>Pseudomonadota</taxon>
        <taxon>Betaproteobacteria</taxon>
        <taxon>Burkholderiales</taxon>
        <taxon>Burkholderiaceae</taxon>
        <taxon>Paraburkholderia</taxon>
    </lineage>
</organism>
<dbReference type="PANTHER" id="PTHR41534">
    <property type="entry name" value="BLR3401 PROTEIN"/>
    <property type="match status" value="1"/>
</dbReference>
<reference evidence="3 4" key="1">
    <citation type="submission" date="2019-03" db="EMBL/GenBank/DDBJ databases">
        <title>Paraburkholderia sp. 7MH5, isolated from subtropical forest soil.</title>
        <authorList>
            <person name="Gao Z.-H."/>
            <person name="Qiu L.-H."/>
        </authorList>
    </citation>
    <scope>NUCLEOTIDE SEQUENCE [LARGE SCALE GENOMIC DNA]</scope>
    <source>
        <strain evidence="3 4">7MH5</strain>
    </source>
</reference>
<dbReference type="Proteomes" id="UP000295727">
    <property type="component" value="Chromosome 2"/>
</dbReference>
<dbReference type="KEGG" id="ppai:E1956_20730"/>
<keyword evidence="2" id="KW-0560">Oxidoreductase</keyword>
<accession>A0A4P7CYZ3</accession>
<dbReference type="InterPro" id="IPR000391">
    <property type="entry name" value="Rng_hydr_dOase-bsu"/>
</dbReference>
<dbReference type="Pfam" id="PF00866">
    <property type="entry name" value="Ring_hydroxyl_B"/>
    <property type="match status" value="1"/>
</dbReference>
<dbReference type="EMBL" id="CP038149">
    <property type="protein sequence ID" value="QBQ99589.1"/>
    <property type="molecule type" value="Genomic_DNA"/>
</dbReference>
<keyword evidence="3" id="KW-0223">Dioxygenase</keyword>
<name>A0A4P7CYZ3_9BURK</name>
<proteinExistence type="inferred from homology"/>
<sequence>MKSSDSMRDAVIEFIYEEARLLDEKRFDEWYERFATGGVYWMPMVPGQSDAANHASLMYEDLVMLRLRIERLKQPHAHSQQPASRCLHVLQRPFVNLPEEGGEEIYRAHTPMIYSETRGGEQWIYAATASHELVLENGDLRILKKRVELLNCDAPLPAIQIFL</sequence>
<dbReference type="CDD" id="cd00667">
    <property type="entry name" value="ring_hydroxylating_dioxygenases_beta"/>
    <property type="match status" value="1"/>
</dbReference>
<dbReference type="GO" id="GO:0019380">
    <property type="term" value="P:3-phenylpropionate catabolic process"/>
    <property type="evidence" value="ECO:0007669"/>
    <property type="project" value="TreeGrafter"/>
</dbReference>
<dbReference type="SUPFAM" id="SSF54427">
    <property type="entry name" value="NTF2-like"/>
    <property type="match status" value="1"/>
</dbReference>
<dbReference type="RefSeq" id="WP_134752462.1">
    <property type="nucleotide sequence ID" value="NZ_CP038149.1"/>
</dbReference>